<dbReference type="Gene3D" id="3.40.50.1910">
    <property type="match status" value="1"/>
</dbReference>
<dbReference type="InterPro" id="IPR043154">
    <property type="entry name" value="Sec-1-like_dom1"/>
</dbReference>
<dbReference type="HOGENOM" id="CLU_013933_1_0_1"/>
<evidence type="ECO:0000256" key="1">
    <source>
        <dbReference type="ARBA" id="ARBA00009884"/>
    </source>
</evidence>
<organism evidence="2 3">
    <name type="scientific">Anncaliia algerae PRA339</name>
    <dbReference type="NCBI Taxonomy" id="1288291"/>
    <lineage>
        <taxon>Eukaryota</taxon>
        <taxon>Fungi</taxon>
        <taxon>Fungi incertae sedis</taxon>
        <taxon>Microsporidia</taxon>
        <taxon>Tubulinosematoidea</taxon>
        <taxon>Tubulinosematidae</taxon>
        <taxon>Anncaliia</taxon>
    </lineage>
</organism>
<dbReference type="OrthoDB" id="10266265at2759"/>
<accession>A0A059EVJ0</accession>
<dbReference type="Pfam" id="PF00995">
    <property type="entry name" value="Sec1"/>
    <property type="match status" value="1"/>
</dbReference>
<dbReference type="EMBL" id="KK365429">
    <property type="protein sequence ID" value="KCZ79023.1"/>
    <property type="molecule type" value="Genomic_DNA"/>
</dbReference>
<name>A0A059EVJ0_9MICR</name>
<keyword evidence="3" id="KW-1185">Reference proteome</keyword>
<dbReference type="STRING" id="1288291.A0A059EVJ0"/>
<dbReference type="Proteomes" id="UP000030655">
    <property type="component" value="Unassembled WGS sequence"/>
</dbReference>
<dbReference type="InterPro" id="IPR036045">
    <property type="entry name" value="Sec1-like_sf"/>
</dbReference>
<comment type="similarity">
    <text evidence="1">Belongs to the STXBP/unc-18/SEC1 family.</text>
</comment>
<evidence type="ECO:0008006" key="4">
    <source>
        <dbReference type="Google" id="ProtNLM"/>
    </source>
</evidence>
<dbReference type="Gene3D" id="3.40.50.2060">
    <property type="match status" value="1"/>
</dbReference>
<sequence>MQNSIFTPKIKKIISKPKGLKVALFDSRSYTVLSTCIPHTYLLANDFFLLSMIEDKNRTKMSQISCSAFISKEGVVNLLQELKAPIYGSYNVYFLNSINDESLKELAKADKFGVVNEVYEIFIDLHQIEDNLFVINPSDEHITDTKRIQCLTSLLNTLEIQPTICAINDLKDLGNDLSNSLEKYNRKRIGNMLIFDRKYDMITPLVYNWYYQSMLYDYTEYNLGLVNQGKKTFQLFNDEVFAKTKFTDIANLKNIIIESKKDCNPRIDFNDIFCTNLLTENNTNKVETHLTLHNIITSESVKNGIMSDLEYSILSDKNFFKEHQEKIESVLKDKQIQFEYRLKFFLINAINLLDLNSKKEMMISNWFIKRYPEFLEAFYKFLEIYKPKKDSLPYFKKDKDLKLGYIPPIIKIIKNFTNLQLKNF</sequence>
<evidence type="ECO:0000313" key="2">
    <source>
        <dbReference type="EMBL" id="KCZ79023.1"/>
    </source>
</evidence>
<feature type="non-terminal residue" evidence="2">
    <location>
        <position position="424"/>
    </location>
</feature>
<dbReference type="AlphaFoldDB" id="A0A059EVJ0"/>
<proteinExistence type="inferred from homology"/>
<dbReference type="PANTHER" id="PTHR11679">
    <property type="entry name" value="VESICLE PROTEIN SORTING-ASSOCIATED"/>
    <property type="match status" value="1"/>
</dbReference>
<protein>
    <recommendedName>
        <fullName evidence="4">Sec1 family protein</fullName>
    </recommendedName>
</protein>
<dbReference type="InterPro" id="IPR001619">
    <property type="entry name" value="Sec1-like"/>
</dbReference>
<dbReference type="SUPFAM" id="SSF56815">
    <property type="entry name" value="Sec1/munc18-like (SM) proteins"/>
    <property type="match status" value="1"/>
</dbReference>
<reference evidence="2 3" key="2">
    <citation type="submission" date="2014-03" db="EMBL/GenBank/DDBJ databases">
        <title>The Genome Sequence of Anncaliia algerae insect isolate PRA339.</title>
        <authorList>
            <consortium name="The Broad Institute Genome Sequencing Platform"/>
            <consortium name="The Broad Institute Genome Sequencing Center for Infectious Disease"/>
            <person name="Cuomo C."/>
            <person name="Becnel J."/>
            <person name="Sanscrainte N."/>
            <person name="Walker B."/>
            <person name="Young S.K."/>
            <person name="Zeng Q."/>
            <person name="Gargeya S."/>
            <person name="Fitzgerald M."/>
            <person name="Haas B."/>
            <person name="Abouelleil A."/>
            <person name="Alvarado L."/>
            <person name="Arachchi H.M."/>
            <person name="Berlin A.M."/>
            <person name="Chapman S.B."/>
            <person name="Dewar J."/>
            <person name="Goldberg J."/>
            <person name="Griggs A."/>
            <person name="Gujja S."/>
            <person name="Hansen M."/>
            <person name="Howarth C."/>
            <person name="Imamovic A."/>
            <person name="Larimer J."/>
            <person name="McCowan C."/>
            <person name="Murphy C."/>
            <person name="Neiman D."/>
            <person name="Pearson M."/>
            <person name="Priest M."/>
            <person name="Roberts A."/>
            <person name="Saif S."/>
            <person name="Shea T."/>
            <person name="Sisk P."/>
            <person name="Sykes S."/>
            <person name="Wortman J."/>
            <person name="Nusbaum C."/>
            <person name="Birren B."/>
        </authorList>
    </citation>
    <scope>NUCLEOTIDE SEQUENCE [LARGE SCALE GENOMIC DNA]</scope>
    <source>
        <strain evidence="2 3">PRA339</strain>
    </source>
</reference>
<dbReference type="GO" id="GO:0016192">
    <property type="term" value="P:vesicle-mediated transport"/>
    <property type="evidence" value="ECO:0007669"/>
    <property type="project" value="InterPro"/>
</dbReference>
<reference evidence="3" key="1">
    <citation type="submission" date="2013-02" db="EMBL/GenBank/DDBJ databases">
        <authorList>
            <consortium name="The Broad Institute Genome Sequencing Platform"/>
            <person name="Cuomo C."/>
            <person name="Becnel J."/>
            <person name="Sanscrainte N."/>
            <person name="Walker B."/>
            <person name="Young S.K."/>
            <person name="Zeng Q."/>
            <person name="Gargeya S."/>
            <person name="Fitzgerald M."/>
            <person name="Haas B."/>
            <person name="Abouelleil A."/>
            <person name="Alvarado L."/>
            <person name="Arachchi H.M."/>
            <person name="Berlin A.M."/>
            <person name="Chapman S.B."/>
            <person name="Dewar J."/>
            <person name="Goldberg J."/>
            <person name="Griggs A."/>
            <person name="Gujja S."/>
            <person name="Hansen M."/>
            <person name="Howarth C."/>
            <person name="Imamovic A."/>
            <person name="Larimer J."/>
            <person name="McCowan C."/>
            <person name="Murphy C."/>
            <person name="Neiman D."/>
            <person name="Pearson M."/>
            <person name="Priest M."/>
            <person name="Roberts A."/>
            <person name="Saif S."/>
            <person name="Shea T."/>
            <person name="Sisk P."/>
            <person name="Sykes S."/>
            <person name="Wortman J."/>
            <person name="Nusbaum C."/>
            <person name="Birren B."/>
        </authorList>
    </citation>
    <scope>NUCLEOTIDE SEQUENCE [LARGE SCALE GENOMIC DNA]</scope>
    <source>
        <strain evidence="3">PRA339</strain>
    </source>
</reference>
<dbReference type="VEuPathDB" id="MicrosporidiaDB:H312_03591"/>
<evidence type="ECO:0000313" key="3">
    <source>
        <dbReference type="Proteomes" id="UP000030655"/>
    </source>
</evidence>
<gene>
    <name evidence="2" type="ORF">H312_03591</name>
</gene>
<dbReference type="InterPro" id="IPR027482">
    <property type="entry name" value="Sec1-like_dom2"/>
</dbReference>